<name>A0A4P7LEG9_9BURK</name>
<feature type="transmembrane region" description="Helical" evidence="9">
    <location>
        <begin position="394"/>
        <end position="414"/>
    </location>
</feature>
<evidence type="ECO:0000256" key="8">
    <source>
        <dbReference type="ARBA" id="ARBA00037998"/>
    </source>
</evidence>
<dbReference type="GO" id="GO:0005886">
    <property type="term" value="C:plasma membrane"/>
    <property type="evidence" value="ECO:0007669"/>
    <property type="project" value="UniProtKB-SubCell"/>
</dbReference>
<dbReference type="STRING" id="1349762.GCA_001592245_05271"/>
<dbReference type="GO" id="GO:0022857">
    <property type="term" value="F:transmembrane transporter activity"/>
    <property type="evidence" value="ECO:0007669"/>
    <property type="project" value="InterPro"/>
</dbReference>
<comment type="similarity">
    <text evidence="8">Belongs to the binding-protein-dependent transport system permease family. LivHM subfamily.</text>
</comment>
<dbReference type="CDD" id="cd06582">
    <property type="entry name" value="TM_PBP1_LivH_like"/>
    <property type="match status" value="1"/>
</dbReference>
<accession>A0A4P7LEG9</accession>
<protein>
    <submittedName>
        <fullName evidence="11">Urea ABC transporter permease subunit UrtB</fullName>
    </submittedName>
</protein>
<feature type="chain" id="PRO_5020943611" evidence="10">
    <location>
        <begin position="31"/>
        <end position="547"/>
    </location>
</feature>
<proteinExistence type="inferred from homology"/>
<dbReference type="InterPro" id="IPR017779">
    <property type="entry name" value="ABC_UrtB_bac"/>
</dbReference>
<dbReference type="KEGG" id="cox:E0W60_15600"/>
<evidence type="ECO:0000256" key="5">
    <source>
        <dbReference type="ARBA" id="ARBA00022970"/>
    </source>
</evidence>
<evidence type="ECO:0000256" key="7">
    <source>
        <dbReference type="ARBA" id="ARBA00023136"/>
    </source>
</evidence>
<dbReference type="PANTHER" id="PTHR11795">
    <property type="entry name" value="BRANCHED-CHAIN AMINO ACID TRANSPORT SYSTEM PERMEASE PROTEIN LIVH"/>
    <property type="match status" value="1"/>
</dbReference>
<feature type="transmembrane region" description="Helical" evidence="9">
    <location>
        <begin position="254"/>
        <end position="281"/>
    </location>
</feature>
<keyword evidence="2" id="KW-0813">Transport</keyword>
<dbReference type="NCBIfam" id="TIGR03409">
    <property type="entry name" value="urea_trans_UrtB"/>
    <property type="match status" value="1"/>
</dbReference>
<dbReference type="RefSeq" id="WP_135704891.1">
    <property type="nucleotide sequence ID" value="NZ_CP038635.1"/>
</dbReference>
<evidence type="ECO:0000256" key="6">
    <source>
        <dbReference type="ARBA" id="ARBA00022989"/>
    </source>
</evidence>
<organism evidence="11 12">
    <name type="scientific">Cupriavidus oxalaticus</name>
    <dbReference type="NCBI Taxonomy" id="96344"/>
    <lineage>
        <taxon>Bacteria</taxon>
        <taxon>Pseudomonadati</taxon>
        <taxon>Pseudomonadota</taxon>
        <taxon>Betaproteobacteria</taxon>
        <taxon>Burkholderiales</taxon>
        <taxon>Burkholderiaceae</taxon>
        <taxon>Cupriavidus</taxon>
    </lineage>
</organism>
<dbReference type="OrthoDB" id="9807115at2"/>
<evidence type="ECO:0000256" key="2">
    <source>
        <dbReference type="ARBA" id="ARBA00022448"/>
    </source>
</evidence>
<keyword evidence="3" id="KW-1003">Cell membrane</keyword>
<evidence type="ECO:0000256" key="1">
    <source>
        <dbReference type="ARBA" id="ARBA00004651"/>
    </source>
</evidence>
<dbReference type="Pfam" id="PF02653">
    <property type="entry name" value="BPD_transp_2"/>
    <property type="match status" value="1"/>
</dbReference>
<dbReference type="PANTHER" id="PTHR11795:SF447">
    <property type="entry name" value="ABC TRANSPORTER PERMEASE PROTEIN"/>
    <property type="match status" value="1"/>
</dbReference>
<evidence type="ECO:0000313" key="12">
    <source>
        <dbReference type="Proteomes" id="UP000295294"/>
    </source>
</evidence>
<evidence type="ECO:0000256" key="3">
    <source>
        <dbReference type="ARBA" id="ARBA00022475"/>
    </source>
</evidence>
<keyword evidence="4 9" id="KW-0812">Transmembrane</keyword>
<feature type="transmembrane region" description="Helical" evidence="9">
    <location>
        <begin position="511"/>
        <end position="530"/>
    </location>
</feature>
<keyword evidence="10" id="KW-0732">Signal</keyword>
<feature type="transmembrane region" description="Helical" evidence="9">
    <location>
        <begin position="345"/>
        <end position="363"/>
    </location>
</feature>
<feature type="transmembrane region" description="Helical" evidence="9">
    <location>
        <begin position="481"/>
        <end position="505"/>
    </location>
</feature>
<gene>
    <name evidence="11" type="primary">urtB</name>
    <name evidence="11" type="ORF">E0W60_15600</name>
</gene>
<evidence type="ECO:0000256" key="10">
    <source>
        <dbReference type="SAM" id="SignalP"/>
    </source>
</evidence>
<keyword evidence="7 9" id="KW-0472">Membrane</keyword>
<evidence type="ECO:0000256" key="9">
    <source>
        <dbReference type="SAM" id="Phobius"/>
    </source>
</evidence>
<dbReference type="InterPro" id="IPR001851">
    <property type="entry name" value="ABC_transp_permease"/>
</dbReference>
<keyword evidence="5" id="KW-0029">Amino-acid transport</keyword>
<reference evidence="11 12" key="1">
    <citation type="submission" date="2019-03" db="EMBL/GenBank/DDBJ databases">
        <title>Efficiently degradation of phenoxyalkanoic acid herbicides by Cupriavidus oxalaticus strain X32.</title>
        <authorList>
            <person name="Sheng X."/>
        </authorList>
    </citation>
    <scope>NUCLEOTIDE SEQUENCE [LARGE SCALE GENOMIC DNA]</scope>
    <source>
        <strain evidence="11 12">X32</strain>
    </source>
</reference>
<feature type="transmembrane region" description="Helical" evidence="9">
    <location>
        <begin position="313"/>
        <end position="333"/>
    </location>
</feature>
<dbReference type="AlphaFoldDB" id="A0A4P7LEG9"/>
<dbReference type="GO" id="GO:0006865">
    <property type="term" value="P:amino acid transport"/>
    <property type="evidence" value="ECO:0007669"/>
    <property type="project" value="UniProtKB-KW"/>
</dbReference>
<evidence type="ECO:0000256" key="4">
    <source>
        <dbReference type="ARBA" id="ARBA00022692"/>
    </source>
</evidence>
<comment type="subcellular location">
    <subcellularLocation>
        <location evidence="1">Cell membrane</location>
        <topology evidence="1">Multi-pass membrane protein</topology>
    </subcellularLocation>
</comment>
<sequence length="547" mass="57835">MRNPLSVQVVPWLRALLAALLLAAAPWAAALTQADLKPLAEDDFDAKTAALSAVTKASPAEAGPILKALQDDTLQYAPSVGMVRQDGDKVVDAITGKPVTVKPDELESLTLNNSLRALVDSAASSLQLQSPDIAVRAQAIGTLRDQPESASLAAVEAARKAEADAGLRASLDVIWANLMLAEPADAAAHDARLEAIRILATDSNPQSRQKLAPLVERDSAGNYREADADVRLAAQQALDQLRSDQRRAELIGNLFAGLSLGSVLLLAALGLAITYGLIGVINMAHGEFLMIGAYATYVVQSLFRAYAPDAFAWYLPAALPASFLAAAAVGFVLERLVLRHLYGRPLETLLATFGISLLLMQAVRTLFGAQNVEVANPGWMSGGFEWMPGLVIPYNRVVIILFALAVVAVAWAVLNRTRLGLFVRATTQNRTMAACVGVRTWKVDSYAFAFGAGIAGLGGCALSQIGNVGPDLGQAYIIDSFMVVVLGGVGQLAGTIVGAFGLGIINKFIEPFYGAVLAKIFVLVLIVLFIQKRPQGLFALKGRSAEA</sequence>
<dbReference type="InterPro" id="IPR052157">
    <property type="entry name" value="BCAA_transport_permease"/>
</dbReference>
<keyword evidence="6 9" id="KW-1133">Transmembrane helix</keyword>
<feature type="transmembrane region" description="Helical" evidence="9">
    <location>
        <begin position="288"/>
        <end position="307"/>
    </location>
</feature>
<dbReference type="EMBL" id="CP038635">
    <property type="protein sequence ID" value="QBY52609.1"/>
    <property type="molecule type" value="Genomic_DNA"/>
</dbReference>
<evidence type="ECO:0000313" key="11">
    <source>
        <dbReference type="EMBL" id="QBY52609.1"/>
    </source>
</evidence>
<feature type="signal peptide" evidence="10">
    <location>
        <begin position="1"/>
        <end position="30"/>
    </location>
</feature>
<dbReference type="Proteomes" id="UP000295294">
    <property type="component" value="Chromosome 2"/>
</dbReference>